<evidence type="ECO:0000259" key="2">
    <source>
        <dbReference type="Pfam" id="PF13472"/>
    </source>
</evidence>
<dbReference type="InterPro" id="IPR036514">
    <property type="entry name" value="SGNH_hydro_sf"/>
</dbReference>
<evidence type="ECO:0000256" key="1">
    <source>
        <dbReference type="SAM" id="MobiDB-lite"/>
    </source>
</evidence>
<dbReference type="Proteomes" id="UP000439780">
    <property type="component" value="Unassembled WGS sequence"/>
</dbReference>
<proteinExistence type="predicted"/>
<dbReference type="EMBL" id="WTYA01000005">
    <property type="protein sequence ID" value="MXP28713.1"/>
    <property type="molecule type" value="Genomic_DNA"/>
</dbReference>
<evidence type="ECO:0000313" key="3">
    <source>
        <dbReference type="EMBL" id="MXP28713.1"/>
    </source>
</evidence>
<name>A0A845AHQ8_9SPHN</name>
<dbReference type="AlphaFoldDB" id="A0A845AHQ8"/>
<dbReference type="Gene3D" id="3.40.50.1110">
    <property type="entry name" value="SGNH hydrolase"/>
    <property type="match status" value="1"/>
</dbReference>
<feature type="domain" description="SGNH hydrolase-type esterase" evidence="2">
    <location>
        <begin position="47"/>
        <end position="208"/>
    </location>
</feature>
<dbReference type="OrthoDB" id="9786188at2"/>
<dbReference type="InterPro" id="IPR013830">
    <property type="entry name" value="SGNH_hydro"/>
</dbReference>
<dbReference type="SUPFAM" id="SSF52266">
    <property type="entry name" value="SGNH hydrolase"/>
    <property type="match status" value="1"/>
</dbReference>
<feature type="region of interest" description="Disordered" evidence="1">
    <location>
        <begin position="17"/>
        <end position="40"/>
    </location>
</feature>
<dbReference type="PANTHER" id="PTHR30383:SF24">
    <property type="entry name" value="THIOESTERASE 1_PROTEASE 1_LYSOPHOSPHOLIPASE L1"/>
    <property type="match status" value="1"/>
</dbReference>
<dbReference type="InterPro" id="IPR051532">
    <property type="entry name" value="Ester_Hydrolysis_Enzymes"/>
</dbReference>
<comment type="caution">
    <text evidence="3">The sequence shown here is derived from an EMBL/GenBank/DDBJ whole genome shotgun (WGS) entry which is preliminary data.</text>
</comment>
<protein>
    <submittedName>
        <fullName evidence="3">Arylesterase</fullName>
    </submittedName>
</protein>
<dbReference type="Pfam" id="PF13472">
    <property type="entry name" value="Lipase_GDSL_2"/>
    <property type="match status" value="1"/>
</dbReference>
<feature type="compositionally biased region" description="Polar residues" evidence="1">
    <location>
        <begin position="20"/>
        <end position="33"/>
    </location>
</feature>
<dbReference type="PANTHER" id="PTHR30383">
    <property type="entry name" value="THIOESTERASE 1/PROTEASE 1/LYSOPHOSPHOLIPASE L1"/>
    <property type="match status" value="1"/>
</dbReference>
<dbReference type="CDD" id="cd01822">
    <property type="entry name" value="Lysophospholipase_L1_like"/>
    <property type="match status" value="1"/>
</dbReference>
<dbReference type="GO" id="GO:0004622">
    <property type="term" value="F:phosphatidylcholine lysophospholipase activity"/>
    <property type="evidence" value="ECO:0007669"/>
    <property type="project" value="TreeGrafter"/>
</dbReference>
<keyword evidence="4" id="KW-1185">Reference proteome</keyword>
<accession>A0A845AHQ8</accession>
<gene>
    <name evidence="3" type="ORF">GRI58_07750</name>
</gene>
<organism evidence="3 4">
    <name type="scientific">Qipengyuania algicida</name>
    <dbReference type="NCBI Taxonomy" id="1836209"/>
    <lineage>
        <taxon>Bacteria</taxon>
        <taxon>Pseudomonadati</taxon>
        <taxon>Pseudomonadota</taxon>
        <taxon>Alphaproteobacteria</taxon>
        <taxon>Sphingomonadales</taxon>
        <taxon>Erythrobacteraceae</taxon>
        <taxon>Qipengyuania</taxon>
    </lineage>
</organism>
<reference evidence="3 4" key="1">
    <citation type="submission" date="2019-12" db="EMBL/GenBank/DDBJ databases">
        <title>Genomic-based taxomic classification of the family Erythrobacteraceae.</title>
        <authorList>
            <person name="Xu L."/>
        </authorList>
    </citation>
    <scope>NUCLEOTIDE SEQUENCE [LARGE SCALE GENOMIC DNA]</scope>
    <source>
        <strain evidence="3 4">KEMB 9005-328</strain>
    </source>
</reference>
<evidence type="ECO:0000313" key="4">
    <source>
        <dbReference type="Proteomes" id="UP000439780"/>
    </source>
</evidence>
<sequence>MPLLFALAACGSGGDRAPDASTSAQAVNSQSAAEPSPVAGPQRHILAFGDSLFAGKGVGPQRSYPAQMQVALRARGINAVIANAGVSGDTTAAGLERLAFTLDAQPQKPDLVLLELGANDMLRGISPEQTRANLGAMLDVLKKRGIAVLIMGMRAPPNYGAEYEKSFDAIYPDLAKRYKAKLVPFWLESIYQRPELFQSDHLHPTVEGIGILVKATEQAVEQALPPPPDK</sequence>